<dbReference type="STRING" id="3821.A0A151TPB0"/>
<dbReference type="Proteomes" id="UP000075243">
    <property type="component" value="Chromosome 4"/>
</dbReference>
<proteinExistence type="predicted"/>
<reference evidence="1 2" key="1">
    <citation type="journal article" date="2012" name="Nat. Biotechnol.">
        <title>Draft genome sequence of pigeonpea (Cajanus cajan), an orphan legume crop of resource-poor farmers.</title>
        <authorList>
            <person name="Varshney R.K."/>
            <person name="Chen W."/>
            <person name="Li Y."/>
            <person name="Bharti A.K."/>
            <person name="Saxena R.K."/>
            <person name="Schlueter J.A."/>
            <person name="Donoghue M.T."/>
            <person name="Azam S."/>
            <person name="Fan G."/>
            <person name="Whaley A.M."/>
            <person name="Farmer A.D."/>
            <person name="Sheridan J."/>
            <person name="Iwata A."/>
            <person name="Tuteja R."/>
            <person name="Penmetsa R.V."/>
            <person name="Wu W."/>
            <person name="Upadhyaya H.D."/>
            <person name="Yang S.P."/>
            <person name="Shah T."/>
            <person name="Saxena K.B."/>
            <person name="Michael T."/>
            <person name="McCombie W.R."/>
            <person name="Yang B."/>
            <person name="Zhang G."/>
            <person name="Yang H."/>
            <person name="Wang J."/>
            <person name="Spillane C."/>
            <person name="Cook D.R."/>
            <person name="May G.D."/>
            <person name="Xu X."/>
            <person name="Jackson S.A."/>
        </authorList>
    </citation>
    <scope>NUCLEOTIDE SEQUENCE [LARGE SCALE GENOMIC DNA]</scope>
    <source>
        <strain evidence="2">cv. Asha</strain>
    </source>
</reference>
<sequence length="135" mass="15430">MSKEHSLIILSLGDDVLREVAGETTAAGVWKKVEGLYMTKSLTNKLYLMNRIHQLKMEEGSSIREHVSLFTKAILDLKSIDVEINEEDQAKMLLCSLPPSCDNLVDTIMFRRESLTQEEVKSTLNVRETKKKYLK</sequence>
<dbReference type="Gramene" id="C.cajan_21890.t">
    <property type="protein sequence ID" value="C.cajan_21890.t.cds1"/>
    <property type="gene ID" value="C.cajan_21890"/>
</dbReference>
<dbReference type="OMA" id="IMFRRES"/>
<keyword evidence="2" id="KW-1185">Reference proteome</keyword>
<dbReference type="EMBL" id="CM003606">
    <property type="protein sequence ID" value="KYP68892.1"/>
    <property type="molecule type" value="Genomic_DNA"/>
</dbReference>
<protein>
    <submittedName>
        <fullName evidence="1">Retrovirus-related Pol polyprotein from transposon TNT 1-94</fullName>
    </submittedName>
</protein>
<name>A0A151TPB0_CAJCA</name>
<dbReference type="Pfam" id="PF14223">
    <property type="entry name" value="Retrotran_gag_2"/>
    <property type="match status" value="1"/>
</dbReference>
<dbReference type="AlphaFoldDB" id="A0A151TPB0"/>
<evidence type="ECO:0000313" key="1">
    <source>
        <dbReference type="EMBL" id="KYP68892.1"/>
    </source>
</evidence>
<organism evidence="1 2">
    <name type="scientific">Cajanus cajan</name>
    <name type="common">Pigeon pea</name>
    <name type="synonym">Cajanus indicus</name>
    <dbReference type="NCBI Taxonomy" id="3821"/>
    <lineage>
        <taxon>Eukaryota</taxon>
        <taxon>Viridiplantae</taxon>
        <taxon>Streptophyta</taxon>
        <taxon>Embryophyta</taxon>
        <taxon>Tracheophyta</taxon>
        <taxon>Spermatophyta</taxon>
        <taxon>Magnoliopsida</taxon>
        <taxon>eudicotyledons</taxon>
        <taxon>Gunneridae</taxon>
        <taxon>Pentapetalae</taxon>
        <taxon>rosids</taxon>
        <taxon>fabids</taxon>
        <taxon>Fabales</taxon>
        <taxon>Fabaceae</taxon>
        <taxon>Papilionoideae</taxon>
        <taxon>50 kb inversion clade</taxon>
        <taxon>NPAAA clade</taxon>
        <taxon>indigoferoid/millettioid clade</taxon>
        <taxon>Phaseoleae</taxon>
        <taxon>Cajanus</taxon>
    </lineage>
</organism>
<evidence type="ECO:0000313" key="2">
    <source>
        <dbReference type="Proteomes" id="UP000075243"/>
    </source>
</evidence>
<accession>A0A151TPB0</accession>
<gene>
    <name evidence="1" type="ORF">KK1_022541</name>
</gene>